<dbReference type="GO" id="GO:0005886">
    <property type="term" value="C:plasma membrane"/>
    <property type="evidence" value="ECO:0007669"/>
    <property type="project" value="UniProtKB-SubCell"/>
</dbReference>
<proteinExistence type="predicted"/>
<keyword evidence="4 6" id="KW-1133">Transmembrane helix</keyword>
<dbReference type="PROSITE" id="PS50887">
    <property type="entry name" value="GGDEF"/>
    <property type="match status" value="1"/>
</dbReference>
<dbReference type="InterPro" id="IPR043128">
    <property type="entry name" value="Rev_trsase/Diguanyl_cyclase"/>
</dbReference>
<evidence type="ECO:0000313" key="8">
    <source>
        <dbReference type="EMBL" id="QDP41114.1"/>
    </source>
</evidence>
<feature type="transmembrane region" description="Helical" evidence="6">
    <location>
        <begin position="39"/>
        <end position="58"/>
    </location>
</feature>
<dbReference type="InterPro" id="IPR050469">
    <property type="entry name" value="Diguanylate_Cyclase"/>
</dbReference>
<feature type="transmembrane region" description="Helical" evidence="6">
    <location>
        <begin position="70"/>
        <end position="91"/>
    </location>
</feature>
<protein>
    <submittedName>
        <fullName evidence="8">Diguanylate cyclase</fullName>
    </submittedName>
</protein>
<dbReference type="SMART" id="SM00267">
    <property type="entry name" value="GGDEF"/>
    <property type="match status" value="1"/>
</dbReference>
<dbReference type="GO" id="GO:0052621">
    <property type="term" value="F:diguanylate cyclase activity"/>
    <property type="evidence" value="ECO:0007669"/>
    <property type="project" value="TreeGrafter"/>
</dbReference>
<feature type="transmembrane region" description="Helical" evidence="6">
    <location>
        <begin position="9"/>
        <end position="27"/>
    </location>
</feature>
<evidence type="ECO:0000259" key="7">
    <source>
        <dbReference type="PROSITE" id="PS50887"/>
    </source>
</evidence>
<gene>
    <name evidence="8" type="ORF">FN924_13485</name>
</gene>
<dbReference type="SUPFAM" id="SSF55073">
    <property type="entry name" value="Nucleotide cyclase"/>
    <property type="match status" value="1"/>
</dbReference>
<dbReference type="InterPro" id="IPR011620">
    <property type="entry name" value="Sig_transdc_His_kinase_LytS_TM"/>
</dbReference>
<name>A0A516KI94_9BACI</name>
<dbReference type="PANTHER" id="PTHR45138">
    <property type="entry name" value="REGULATORY COMPONENTS OF SENSORY TRANSDUCTION SYSTEM"/>
    <property type="match status" value="1"/>
</dbReference>
<keyword evidence="3 6" id="KW-0812">Transmembrane</keyword>
<keyword evidence="2" id="KW-1003">Cell membrane</keyword>
<feature type="transmembrane region" description="Helical" evidence="6">
    <location>
        <begin position="159"/>
        <end position="185"/>
    </location>
</feature>
<dbReference type="PANTHER" id="PTHR45138:SF9">
    <property type="entry name" value="DIGUANYLATE CYCLASE DGCM-RELATED"/>
    <property type="match status" value="1"/>
</dbReference>
<dbReference type="Proteomes" id="UP000315215">
    <property type="component" value="Chromosome"/>
</dbReference>
<dbReference type="GO" id="GO:0043709">
    <property type="term" value="P:cell adhesion involved in single-species biofilm formation"/>
    <property type="evidence" value="ECO:0007669"/>
    <property type="project" value="TreeGrafter"/>
</dbReference>
<sequence>MLTTVLHDLIVNLAIIISFLFISGQFFKQIPMHKSIKLKVLGGFVFGFMGIVLMFFSIHITDTTIMDLRNFAIITVFLSGGLLSGIITAFILSLGRIWIFGVSLSSIIGVGTFIILVLVCWYISKRKWNPSHKFLLMNFANIFIVFCAYIILITDRDVLYTAILHYGIINFIAGYAIFSLCDFISRSNEQYRKLMESARTDFLTGLHNVRQFDKLWNEHIQNAKQKKETLSLVVIDIDYFKRINDTYGHLVGDMILKEFAQVLKETTRSIDTVSRNGGEEFSVILPECSYEKAQEIAERIRKSVERRTFSISNAESIHVTVSLGVVSYPVPNENPETMISTADDCLYQAKRSGRNRVVAYSY</sequence>
<comment type="subcellular location">
    <subcellularLocation>
        <location evidence="1">Cell membrane</location>
        <topology evidence="1">Multi-pass membrane protein</topology>
    </subcellularLocation>
</comment>
<dbReference type="CDD" id="cd01949">
    <property type="entry name" value="GGDEF"/>
    <property type="match status" value="1"/>
</dbReference>
<reference evidence="8 9" key="1">
    <citation type="submission" date="2019-07" db="EMBL/GenBank/DDBJ databases">
        <authorList>
            <person name="Li J."/>
        </authorList>
    </citation>
    <scope>NUCLEOTIDE SEQUENCE [LARGE SCALE GENOMIC DNA]</scope>
    <source>
        <strain evidence="8 9">TKL69</strain>
    </source>
</reference>
<dbReference type="NCBIfam" id="TIGR00254">
    <property type="entry name" value="GGDEF"/>
    <property type="match status" value="1"/>
</dbReference>
<dbReference type="FunFam" id="3.30.70.270:FF:000001">
    <property type="entry name" value="Diguanylate cyclase domain protein"/>
    <property type="match status" value="1"/>
</dbReference>
<evidence type="ECO:0000256" key="4">
    <source>
        <dbReference type="ARBA" id="ARBA00022989"/>
    </source>
</evidence>
<dbReference type="Pfam" id="PF07694">
    <property type="entry name" value="5TM-5TMR_LYT"/>
    <property type="match status" value="1"/>
</dbReference>
<evidence type="ECO:0000256" key="3">
    <source>
        <dbReference type="ARBA" id="ARBA00022692"/>
    </source>
</evidence>
<evidence type="ECO:0000256" key="6">
    <source>
        <dbReference type="SAM" id="Phobius"/>
    </source>
</evidence>
<dbReference type="GO" id="GO:0000155">
    <property type="term" value="F:phosphorelay sensor kinase activity"/>
    <property type="evidence" value="ECO:0007669"/>
    <property type="project" value="InterPro"/>
</dbReference>
<feature type="transmembrane region" description="Helical" evidence="6">
    <location>
        <begin position="97"/>
        <end position="123"/>
    </location>
</feature>
<feature type="transmembrane region" description="Helical" evidence="6">
    <location>
        <begin position="135"/>
        <end position="153"/>
    </location>
</feature>
<dbReference type="Pfam" id="PF00990">
    <property type="entry name" value="GGDEF"/>
    <property type="match status" value="1"/>
</dbReference>
<dbReference type="GO" id="GO:1902201">
    <property type="term" value="P:negative regulation of bacterial-type flagellum-dependent cell motility"/>
    <property type="evidence" value="ECO:0007669"/>
    <property type="project" value="TreeGrafter"/>
</dbReference>
<accession>A0A516KI94</accession>
<evidence type="ECO:0000256" key="2">
    <source>
        <dbReference type="ARBA" id="ARBA00022475"/>
    </source>
</evidence>
<dbReference type="KEGG" id="aqt:FN924_13485"/>
<evidence type="ECO:0000256" key="1">
    <source>
        <dbReference type="ARBA" id="ARBA00004651"/>
    </source>
</evidence>
<dbReference type="InterPro" id="IPR000160">
    <property type="entry name" value="GGDEF_dom"/>
</dbReference>
<dbReference type="AlphaFoldDB" id="A0A516KI94"/>
<organism evidence="8 9">
    <name type="scientific">Radiobacillus deserti</name>
    <dbReference type="NCBI Taxonomy" id="2594883"/>
    <lineage>
        <taxon>Bacteria</taxon>
        <taxon>Bacillati</taxon>
        <taxon>Bacillota</taxon>
        <taxon>Bacilli</taxon>
        <taxon>Bacillales</taxon>
        <taxon>Bacillaceae</taxon>
        <taxon>Radiobacillus</taxon>
    </lineage>
</organism>
<evidence type="ECO:0000313" key="9">
    <source>
        <dbReference type="Proteomes" id="UP000315215"/>
    </source>
</evidence>
<dbReference type="Gene3D" id="3.30.70.270">
    <property type="match status" value="1"/>
</dbReference>
<keyword evidence="5 6" id="KW-0472">Membrane</keyword>
<dbReference type="EMBL" id="CP041666">
    <property type="protein sequence ID" value="QDP41114.1"/>
    <property type="molecule type" value="Genomic_DNA"/>
</dbReference>
<dbReference type="InterPro" id="IPR029787">
    <property type="entry name" value="Nucleotide_cyclase"/>
</dbReference>
<feature type="domain" description="GGDEF" evidence="7">
    <location>
        <begin position="228"/>
        <end position="362"/>
    </location>
</feature>
<keyword evidence="9" id="KW-1185">Reference proteome</keyword>
<evidence type="ECO:0000256" key="5">
    <source>
        <dbReference type="ARBA" id="ARBA00023136"/>
    </source>
</evidence>
<dbReference type="GO" id="GO:0071555">
    <property type="term" value="P:cell wall organization"/>
    <property type="evidence" value="ECO:0007669"/>
    <property type="project" value="InterPro"/>
</dbReference>